<dbReference type="Gene3D" id="1.10.10.10">
    <property type="entry name" value="Winged helix-like DNA-binding domain superfamily/Winged helix DNA-binding domain"/>
    <property type="match status" value="1"/>
</dbReference>
<sequence length="179" mass="20408">MWIDILLLAELARGPRHGYELRREVEAATGHSLSNNSLYPRLRQFVDGGAVLRSSEEQEAKPPRHVYSITDVGREVLHDMLAELPEGGADQSREFHARLVNFAWLSPEEQLRVLEARDWVLVRNRDRVAALASVRMERWSRLALDHGIARIDAERGWLAGMRAEIQSGENPSEPTQEPR</sequence>
<gene>
    <name evidence="2" type="ORF">R5A26_00030</name>
</gene>
<accession>A0ABU4F148</accession>
<dbReference type="Pfam" id="PF03551">
    <property type="entry name" value="PadR"/>
    <property type="match status" value="1"/>
</dbReference>
<dbReference type="InterPro" id="IPR005149">
    <property type="entry name" value="Tscrpt_reg_PadR_N"/>
</dbReference>
<dbReference type="RefSeq" id="WP_266879958.1">
    <property type="nucleotide sequence ID" value="NZ_JAPEMW010000003.1"/>
</dbReference>
<dbReference type="Proteomes" id="UP001187346">
    <property type="component" value="Unassembled WGS sequence"/>
</dbReference>
<feature type="domain" description="Transcription regulator PadR N-terminal" evidence="1">
    <location>
        <begin position="7"/>
        <end position="78"/>
    </location>
</feature>
<comment type="caution">
    <text evidence="2">The sequence shown here is derived from an EMBL/GenBank/DDBJ whole genome shotgun (WGS) entry which is preliminary data.</text>
</comment>
<dbReference type="InterPro" id="IPR036390">
    <property type="entry name" value="WH_DNA-bd_sf"/>
</dbReference>
<dbReference type="InterPro" id="IPR036388">
    <property type="entry name" value="WH-like_DNA-bd_sf"/>
</dbReference>
<dbReference type="SUPFAM" id="SSF46785">
    <property type="entry name" value="Winged helix' DNA-binding domain"/>
    <property type="match status" value="1"/>
</dbReference>
<protein>
    <submittedName>
        <fullName evidence="2">PadR family transcriptional regulator</fullName>
    </submittedName>
</protein>
<dbReference type="EMBL" id="JAWMAJ010000001">
    <property type="protein sequence ID" value="MDV7214331.1"/>
    <property type="molecule type" value="Genomic_DNA"/>
</dbReference>
<organism evidence="2 3">
    <name type="scientific">Streptomyces prunicolor</name>
    <dbReference type="NCBI Taxonomy" id="67348"/>
    <lineage>
        <taxon>Bacteria</taxon>
        <taxon>Bacillati</taxon>
        <taxon>Actinomycetota</taxon>
        <taxon>Actinomycetes</taxon>
        <taxon>Kitasatosporales</taxon>
        <taxon>Streptomycetaceae</taxon>
        <taxon>Streptomyces</taxon>
    </lineage>
</organism>
<evidence type="ECO:0000313" key="2">
    <source>
        <dbReference type="EMBL" id="MDV7214331.1"/>
    </source>
</evidence>
<dbReference type="PANTHER" id="PTHR43252:SF6">
    <property type="entry name" value="NEGATIVE TRANSCRIPTION REGULATOR PADR"/>
    <property type="match status" value="1"/>
</dbReference>
<evidence type="ECO:0000259" key="1">
    <source>
        <dbReference type="Pfam" id="PF03551"/>
    </source>
</evidence>
<name>A0ABU4F148_9ACTN</name>
<reference evidence="2 3" key="1">
    <citation type="submission" date="2023-10" db="EMBL/GenBank/DDBJ databases">
        <title>Characterization of rhizosphere-enriched actinobacteria from wheat plants lab-grown on chernevaya soil.</title>
        <authorList>
            <person name="Tikhonova E.N."/>
            <person name="Konopkin A."/>
            <person name="Kravchenko I.K."/>
        </authorList>
    </citation>
    <scope>NUCLEOTIDE SEQUENCE [LARGE SCALE GENOMIC DNA]</scope>
    <source>
        <strain evidence="2 3">RR29</strain>
    </source>
</reference>
<proteinExistence type="predicted"/>
<keyword evidence="3" id="KW-1185">Reference proteome</keyword>
<dbReference type="PANTHER" id="PTHR43252">
    <property type="entry name" value="TRANSCRIPTIONAL REGULATOR YQJI"/>
    <property type="match status" value="1"/>
</dbReference>
<evidence type="ECO:0000313" key="3">
    <source>
        <dbReference type="Proteomes" id="UP001187346"/>
    </source>
</evidence>